<organism evidence="2 3">
    <name type="scientific">Sphingomonas jatrophae</name>
    <dbReference type="NCBI Taxonomy" id="1166337"/>
    <lineage>
        <taxon>Bacteria</taxon>
        <taxon>Pseudomonadati</taxon>
        <taxon>Pseudomonadota</taxon>
        <taxon>Alphaproteobacteria</taxon>
        <taxon>Sphingomonadales</taxon>
        <taxon>Sphingomonadaceae</taxon>
        <taxon>Sphingomonas</taxon>
    </lineage>
</organism>
<evidence type="ECO:0000256" key="1">
    <source>
        <dbReference type="SAM" id="MobiDB-lite"/>
    </source>
</evidence>
<dbReference type="RefSeq" id="WP_165611211.1">
    <property type="nucleotide sequence ID" value="NZ_FOZG01000001.1"/>
</dbReference>
<dbReference type="EMBL" id="FOZG01000001">
    <property type="protein sequence ID" value="SFR84649.1"/>
    <property type="molecule type" value="Genomic_DNA"/>
</dbReference>
<proteinExistence type="predicted"/>
<dbReference type="STRING" id="1166337.SAMN05192580_1161"/>
<sequence length="49" mass="5326">MRWSTVVYTLFCMAVVTLHIARTFAGYTVPGDRPTGTYVGGVSSGPHHK</sequence>
<dbReference type="AlphaFoldDB" id="A0A1I6K083"/>
<accession>A0A1I6K083</accession>
<evidence type="ECO:0000313" key="2">
    <source>
        <dbReference type="EMBL" id="SFR84649.1"/>
    </source>
</evidence>
<evidence type="ECO:0000313" key="3">
    <source>
        <dbReference type="Proteomes" id="UP000198824"/>
    </source>
</evidence>
<dbReference type="Proteomes" id="UP000198824">
    <property type="component" value="Unassembled WGS sequence"/>
</dbReference>
<keyword evidence="3" id="KW-1185">Reference proteome</keyword>
<protein>
    <submittedName>
        <fullName evidence="2">Uncharacterized protein</fullName>
    </submittedName>
</protein>
<gene>
    <name evidence="2" type="ORF">SAMN05192580_1161</name>
</gene>
<feature type="region of interest" description="Disordered" evidence="1">
    <location>
        <begin position="30"/>
        <end position="49"/>
    </location>
</feature>
<reference evidence="2 3" key="1">
    <citation type="submission" date="2016-10" db="EMBL/GenBank/DDBJ databases">
        <authorList>
            <person name="de Groot N.N."/>
        </authorList>
    </citation>
    <scope>NUCLEOTIDE SEQUENCE [LARGE SCALE GENOMIC DNA]</scope>
    <source>
        <strain evidence="2 3">S5-249</strain>
    </source>
</reference>
<name>A0A1I6K083_9SPHN</name>